<reference evidence="15 17" key="1">
    <citation type="submission" date="2011-10" db="EMBL/GenBank/DDBJ databases">
        <title>Metabolic and evolutionary patterns in the extreme acidophile Ferroplasma acidiphilum.</title>
        <authorList>
            <person name="Golyshina O.V."/>
            <person name="Kozyavkin S.A."/>
            <person name="Tatusov R.L."/>
            <person name="Slesarev A.I."/>
            <person name="Golyshin P.N."/>
        </authorList>
    </citation>
    <scope>NUCLEOTIDE SEQUENCE [LARGE SCALE GENOMIC DNA]</scope>
    <source>
        <strain evidence="15">Berkeley</strain>
        <strain evidence="17">Y</strain>
    </source>
</reference>
<evidence type="ECO:0000256" key="9">
    <source>
        <dbReference type="ARBA" id="ARBA00074681"/>
    </source>
</evidence>
<dbReference type="GO" id="GO:0015446">
    <property type="term" value="F:ATPase-coupled arsenite transmembrane transporter activity"/>
    <property type="evidence" value="ECO:0007669"/>
    <property type="project" value="UniProtKB-EC"/>
</dbReference>
<evidence type="ECO:0000256" key="8">
    <source>
        <dbReference type="ARBA" id="ARBA00066752"/>
    </source>
</evidence>
<evidence type="ECO:0000256" key="1">
    <source>
        <dbReference type="ARBA" id="ARBA00011040"/>
    </source>
</evidence>
<evidence type="ECO:0000256" key="10">
    <source>
        <dbReference type="ARBA" id="ARBA00075317"/>
    </source>
</evidence>
<dbReference type="SUPFAM" id="SSF52540">
    <property type="entry name" value="P-loop containing nucleoside triphosphate hydrolases"/>
    <property type="match status" value="1"/>
</dbReference>
<evidence type="ECO:0000256" key="11">
    <source>
        <dbReference type="ARBA" id="ARBA00078871"/>
    </source>
</evidence>
<dbReference type="InterPro" id="IPR040612">
    <property type="entry name" value="ArsA_HSP20-like"/>
</dbReference>
<keyword evidence="3" id="KW-0067">ATP-binding</keyword>
<keyword evidence="5" id="KW-1278">Translocase</keyword>
<dbReference type="Gene3D" id="2.60.40.790">
    <property type="match status" value="1"/>
</dbReference>
<dbReference type="SUPFAM" id="SSF49764">
    <property type="entry name" value="HSP20-like chaperones"/>
    <property type="match status" value="1"/>
</dbReference>
<comment type="catalytic activity">
    <reaction evidence="6">
        <text>arsenite(in) + ATP + H2O = arsenite(out) + ADP + phosphate + H(+)</text>
        <dbReference type="Rhea" id="RHEA:11348"/>
        <dbReference type="ChEBI" id="CHEBI:15377"/>
        <dbReference type="ChEBI" id="CHEBI:15378"/>
        <dbReference type="ChEBI" id="CHEBI:29242"/>
        <dbReference type="ChEBI" id="CHEBI:30616"/>
        <dbReference type="ChEBI" id="CHEBI:43474"/>
        <dbReference type="ChEBI" id="CHEBI:456216"/>
        <dbReference type="EC" id="7.3.2.7"/>
    </reaction>
</comment>
<dbReference type="Gene3D" id="3.40.50.300">
    <property type="entry name" value="P-loop containing nucleotide triphosphate hydrolases"/>
    <property type="match status" value="1"/>
</dbReference>
<evidence type="ECO:0000256" key="12">
    <source>
        <dbReference type="ARBA" id="ARBA00080604"/>
    </source>
</evidence>
<evidence type="ECO:0000313" key="17">
    <source>
        <dbReference type="Proteomes" id="UP000192050"/>
    </source>
</evidence>
<dbReference type="InterPro" id="IPR016300">
    <property type="entry name" value="ATPase_ArsA/GET3"/>
</dbReference>
<dbReference type="InterPro" id="IPR008978">
    <property type="entry name" value="HSP20-like_chaperone"/>
</dbReference>
<evidence type="ECO:0000313" key="18">
    <source>
        <dbReference type="Proteomes" id="UP000546917"/>
    </source>
</evidence>
<dbReference type="InterPro" id="IPR025723">
    <property type="entry name" value="ArsA/GET3_ATPase-like"/>
</dbReference>
<dbReference type="Pfam" id="PF17886">
    <property type="entry name" value="ArsA_HSP20"/>
    <property type="match status" value="1"/>
</dbReference>
<proteinExistence type="inferred from homology"/>
<dbReference type="GeneID" id="16024780"/>
<organism evidence="15 17">
    <name type="scientific">Ferroplasma acidiphilum</name>
    <dbReference type="NCBI Taxonomy" id="74969"/>
    <lineage>
        <taxon>Archaea</taxon>
        <taxon>Methanobacteriati</taxon>
        <taxon>Thermoplasmatota</taxon>
        <taxon>Thermoplasmata</taxon>
        <taxon>Thermoplasmatales</taxon>
        <taxon>Ferroplasmaceae</taxon>
        <taxon>Ferroplasma</taxon>
    </lineage>
</organism>
<dbReference type="AlphaFoldDB" id="A0A1V0N5K4"/>
<dbReference type="CDD" id="cd02035">
    <property type="entry name" value="ArsA"/>
    <property type="match status" value="1"/>
</dbReference>
<keyword evidence="2" id="KW-0547">Nucleotide-binding</keyword>
<evidence type="ECO:0000256" key="2">
    <source>
        <dbReference type="ARBA" id="ARBA00022741"/>
    </source>
</evidence>
<dbReference type="FunFam" id="3.40.50.300:FF:001801">
    <property type="entry name" value="Putative arsenical pump-driving ATPase"/>
    <property type="match status" value="1"/>
</dbReference>
<dbReference type="EMBL" id="CP015363">
    <property type="protein sequence ID" value="ARD85366.1"/>
    <property type="molecule type" value="Genomic_DNA"/>
</dbReference>
<dbReference type="KEGG" id="fai:FAD_1514"/>
<feature type="domain" description="ArsA HSP20-like" evidence="14">
    <location>
        <begin position="323"/>
        <end position="384"/>
    </location>
</feature>
<dbReference type="PANTHER" id="PTHR10803:SF3">
    <property type="entry name" value="ATPASE GET3"/>
    <property type="match status" value="1"/>
</dbReference>
<dbReference type="RefSeq" id="WP_009886653.1">
    <property type="nucleotide sequence ID" value="NZ_CP015363.1"/>
</dbReference>
<gene>
    <name evidence="15" type="primary">arsA</name>
    <name evidence="15" type="ORF">FAD_1514</name>
    <name evidence="16" type="ORF">HLB00_07715</name>
</gene>
<dbReference type="PANTHER" id="PTHR10803">
    <property type="entry name" value="ARSENICAL PUMP-DRIVING ATPASE ARSENITE-TRANSLOCATING ATPASE"/>
    <property type="match status" value="1"/>
</dbReference>
<accession>A0A1V0N5K4</accession>
<evidence type="ECO:0000256" key="4">
    <source>
        <dbReference type="ARBA" id="ARBA00022849"/>
    </source>
</evidence>
<keyword evidence="4" id="KW-0059">Arsenical resistance</keyword>
<evidence type="ECO:0000256" key="5">
    <source>
        <dbReference type="ARBA" id="ARBA00022967"/>
    </source>
</evidence>
<dbReference type="GO" id="GO:0005524">
    <property type="term" value="F:ATP binding"/>
    <property type="evidence" value="ECO:0007669"/>
    <property type="project" value="UniProtKB-KW"/>
</dbReference>
<sequence>MARVLLYTGKGGVGKTTVAASTASMLAKQNKKTIVMSTDPAHSLGDSLQAEIKSSPTEISKNLFAQEVNINDAIQSHWSDLREYLTALFQYQGLDPISADEIAILPGFEEATYLLYINDYIKNNSYDVIVVDSAPTGEALRMLSFPEVMRWYMEKVFPISRTAAKIARPLMRPFSGIPMPNDKVFKSAETLYDDLGDIHTILENPDITSIRLVTNADQMSFNETKRAFTYLLLYGYPVDAVIANKIYTEDTGDFFQKWRETQSGILGDLDAAFPEIKILKSYLQNNELVGQEKALKFGQDLYGDLDPYSVFYKGKPLEFIRKNGNSVVKLKLPFADKKNLNLYNKTGELIVEVNNWKRILYLPQTMANLQPSGAELKDGYLYITLS</sequence>
<dbReference type="STRING" id="74969.FAD_1514"/>
<dbReference type="InterPro" id="IPR027417">
    <property type="entry name" value="P-loop_NTPase"/>
</dbReference>
<comment type="similarity">
    <text evidence="1">Belongs to the arsA ATPase family.</text>
</comment>
<evidence type="ECO:0000256" key="6">
    <source>
        <dbReference type="ARBA" id="ARBA00052296"/>
    </source>
</evidence>
<feature type="domain" description="ArsA/GET3 Anion-transporting ATPase-like" evidence="13">
    <location>
        <begin position="3"/>
        <end position="302"/>
    </location>
</feature>
<protein>
    <recommendedName>
        <fullName evidence="9">Putative arsenical pump-driving ATPase</fullName>
        <ecNumber evidence="8">7.3.2.7</ecNumber>
    </recommendedName>
    <alternativeName>
        <fullName evidence="10">Arsenical resistance ATPase</fullName>
    </alternativeName>
    <alternativeName>
        <fullName evidence="11">Arsenite-translocating ATPase</fullName>
    </alternativeName>
    <alternativeName>
        <fullName evidence="12">Arsenite-transporting ATPase</fullName>
    </alternativeName>
</protein>
<evidence type="ECO:0000256" key="7">
    <source>
        <dbReference type="ARBA" id="ARBA00059736"/>
    </source>
</evidence>
<evidence type="ECO:0000313" key="16">
    <source>
        <dbReference type="EMBL" id="NOL60715.1"/>
    </source>
</evidence>
<dbReference type="Proteomes" id="UP000546917">
    <property type="component" value="Unassembled WGS sequence"/>
</dbReference>
<dbReference type="Proteomes" id="UP000192050">
    <property type="component" value="Chromosome"/>
</dbReference>
<dbReference type="GO" id="GO:0016887">
    <property type="term" value="F:ATP hydrolysis activity"/>
    <property type="evidence" value="ECO:0007669"/>
    <property type="project" value="InterPro"/>
</dbReference>
<evidence type="ECO:0000259" key="13">
    <source>
        <dbReference type="Pfam" id="PF02374"/>
    </source>
</evidence>
<reference evidence="16 18" key="2">
    <citation type="submission" date="2020-05" db="EMBL/GenBank/DDBJ databases">
        <authorList>
            <person name="Zhang R."/>
        </authorList>
    </citation>
    <scope>NUCLEOTIDE SEQUENCE [LARGE SCALE GENOMIC DNA]</scope>
    <source>
        <strain evidence="16 18">DSM 28986</strain>
    </source>
</reference>
<dbReference type="EC" id="7.3.2.7" evidence="8"/>
<dbReference type="EMBL" id="JABGBP010000289">
    <property type="protein sequence ID" value="NOL60715.1"/>
    <property type="molecule type" value="Genomic_DNA"/>
</dbReference>
<keyword evidence="17" id="KW-1185">Reference proteome</keyword>
<dbReference type="OrthoDB" id="46198at2157"/>
<evidence type="ECO:0000256" key="3">
    <source>
        <dbReference type="ARBA" id="ARBA00022840"/>
    </source>
</evidence>
<comment type="function">
    <text evidence="7">Anion-transporting ATPase. Catalyzes the extrusion of arsenite.</text>
</comment>
<dbReference type="NCBIfam" id="TIGR00345">
    <property type="entry name" value="GET3_arsA_TRC40"/>
    <property type="match status" value="1"/>
</dbReference>
<name>A0A1V0N5K4_9ARCH</name>
<evidence type="ECO:0000313" key="15">
    <source>
        <dbReference type="EMBL" id="ARD85366.1"/>
    </source>
</evidence>
<evidence type="ECO:0000259" key="14">
    <source>
        <dbReference type="Pfam" id="PF17886"/>
    </source>
</evidence>
<dbReference type="Pfam" id="PF02374">
    <property type="entry name" value="ArsA_ATPase"/>
    <property type="match status" value="1"/>
</dbReference>